<evidence type="ECO:0000256" key="9">
    <source>
        <dbReference type="ARBA" id="ARBA00051693"/>
    </source>
</evidence>
<dbReference type="PANTHER" id="PTHR48013:SF9">
    <property type="entry name" value="DUAL SPECIFICITY MITOGEN-ACTIVATED PROTEIN KINASE KINASE 5"/>
    <property type="match status" value="1"/>
</dbReference>
<dbReference type="EC" id="2.7.12.2" evidence="6"/>
<evidence type="ECO:0000259" key="13">
    <source>
        <dbReference type="PROSITE" id="PS50011"/>
    </source>
</evidence>
<comment type="similarity">
    <text evidence="5">Belongs to the protein kinase superfamily. STE Ser/Thr protein kinase family. MAP kinase kinase subfamily.</text>
</comment>
<comment type="catalytic activity">
    <reaction evidence="8">
        <text>L-threonyl-[protein] + ATP = O-phospho-L-threonyl-[protein] + ADP + H(+)</text>
        <dbReference type="Rhea" id="RHEA:46608"/>
        <dbReference type="Rhea" id="RHEA-COMP:11060"/>
        <dbReference type="Rhea" id="RHEA-COMP:11605"/>
        <dbReference type="ChEBI" id="CHEBI:15378"/>
        <dbReference type="ChEBI" id="CHEBI:30013"/>
        <dbReference type="ChEBI" id="CHEBI:30616"/>
        <dbReference type="ChEBI" id="CHEBI:61977"/>
        <dbReference type="ChEBI" id="CHEBI:456216"/>
        <dbReference type="EC" id="2.7.12.2"/>
    </reaction>
</comment>
<comment type="catalytic activity">
    <reaction evidence="7">
        <text>L-seryl-[protein] + ATP = O-phospho-L-seryl-[protein] + ADP + H(+)</text>
        <dbReference type="Rhea" id="RHEA:17989"/>
        <dbReference type="Rhea" id="RHEA-COMP:9863"/>
        <dbReference type="Rhea" id="RHEA-COMP:11604"/>
        <dbReference type="ChEBI" id="CHEBI:15378"/>
        <dbReference type="ChEBI" id="CHEBI:29999"/>
        <dbReference type="ChEBI" id="CHEBI:30616"/>
        <dbReference type="ChEBI" id="CHEBI:83421"/>
        <dbReference type="ChEBI" id="CHEBI:456216"/>
        <dbReference type="EC" id="2.7.12.2"/>
    </reaction>
</comment>
<reference evidence="14 15" key="1">
    <citation type="submission" date="2021-02" db="EMBL/GenBank/DDBJ databases">
        <title>Variation within the Batrachochytrium salamandrivorans European outbreak.</title>
        <authorList>
            <person name="Kelly M."/>
            <person name="Pasmans F."/>
            <person name="Shea T.P."/>
            <person name="Munoz J.F."/>
            <person name="Carranza S."/>
            <person name="Cuomo C.A."/>
            <person name="Martel A."/>
        </authorList>
    </citation>
    <scope>NUCLEOTIDE SEQUENCE [LARGE SCALE GENOMIC DNA]</scope>
    <source>
        <strain evidence="14 15">AMFP18/2</strain>
    </source>
</reference>
<comment type="catalytic activity">
    <reaction evidence="9">
        <text>L-tyrosyl-[protein] + ATP = O-phospho-L-tyrosyl-[protein] + ADP + H(+)</text>
        <dbReference type="Rhea" id="RHEA:10596"/>
        <dbReference type="Rhea" id="RHEA-COMP:10136"/>
        <dbReference type="Rhea" id="RHEA-COMP:20101"/>
        <dbReference type="ChEBI" id="CHEBI:15378"/>
        <dbReference type="ChEBI" id="CHEBI:30616"/>
        <dbReference type="ChEBI" id="CHEBI:46858"/>
        <dbReference type="ChEBI" id="CHEBI:61978"/>
        <dbReference type="ChEBI" id="CHEBI:456216"/>
        <dbReference type="EC" id="2.7.12.2"/>
    </reaction>
</comment>
<keyword evidence="4 10" id="KW-0067">ATP-binding</keyword>
<dbReference type="InterPro" id="IPR017441">
    <property type="entry name" value="Protein_kinase_ATP_BS"/>
</dbReference>
<evidence type="ECO:0000256" key="11">
    <source>
        <dbReference type="RuleBase" id="RU000304"/>
    </source>
</evidence>
<dbReference type="EMBL" id="JAFCIX010000388">
    <property type="protein sequence ID" value="KAH6592200.1"/>
    <property type="molecule type" value="Genomic_DNA"/>
</dbReference>
<dbReference type="PANTHER" id="PTHR48013">
    <property type="entry name" value="DUAL SPECIFICITY MITOGEN-ACTIVATED PROTEIN KINASE KINASE 5-RELATED"/>
    <property type="match status" value="1"/>
</dbReference>
<proteinExistence type="inferred from homology"/>
<evidence type="ECO:0000256" key="7">
    <source>
        <dbReference type="ARBA" id="ARBA00049014"/>
    </source>
</evidence>
<dbReference type="Proteomes" id="UP001648503">
    <property type="component" value="Unassembled WGS sequence"/>
</dbReference>
<dbReference type="InterPro" id="IPR008271">
    <property type="entry name" value="Ser/Thr_kinase_AS"/>
</dbReference>
<dbReference type="PROSITE" id="PS00107">
    <property type="entry name" value="PROTEIN_KINASE_ATP"/>
    <property type="match status" value="1"/>
</dbReference>
<feature type="region of interest" description="Disordered" evidence="12">
    <location>
        <begin position="1"/>
        <end position="61"/>
    </location>
</feature>
<evidence type="ECO:0000256" key="10">
    <source>
        <dbReference type="PROSITE-ProRule" id="PRU10141"/>
    </source>
</evidence>
<feature type="binding site" evidence="10">
    <location>
        <position position="102"/>
    </location>
    <ligand>
        <name>ATP</name>
        <dbReference type="ChEBI" id="CHEBI:30616"/>
    </ligand>
</feature>
<evidence type="ECO:0000256" key="3">
    <source>
        <dbReference type="ARBA" id="ARBA00022777"/>
    </source>
</evidence>
<evidence type="ECO:0000256" key="6">
    <source>
        <dbReference type="ARBA" id="ARBA00038999"/>
    </source>
</evidence>
<evidence type="ECO:0000256" key="12">
    <source>
        <dbReference type="SAM" id="MobiDB-lite"/>
    </source>
</evidence>
<keyword evidence="3" id="KW-0418">Kinase</keyword>
<accession>A0ABQ8F5Z0</accession>
<gene>
    <name evidence="14" type="ORF">BASA50_008192</name>
</gene>
<feature type="domain" description="Protein kinase" evidence="13">
    <location>
        <begin position="73"/>
        <end position="334"/>
    </location>
</feature>
<protein>
    <recommendedName>
        <fullName evidence="6">mitogen-activated protein kinase kinase</fullName>
        <ecNumber evidence="6">2.7.12.2</ecNumber>
    </recommendedName>
</protein>
<dbReference type="SMART" id="SM00220">
    <property type="entry name" value="S_TKc"/>
    <property type="match status" value="1"/>
</dbReference>
<evidence type="ECO:0000256" key="8">
    <source>
        <dbReference type="ARBA" id="ARBA00049299"/>
    </source>
</evidence>
<sequence>MQQVAAATPYTPSPLTGRRRLGPAPPIDIFQKTSSTASLGEMAKQKPAPDPPRRINSDSVTKDSKIKFRAEDLVTDIVLGAGSGGVVCKVMHVPTQTFMARKTIKMGVLDTCEQEKLEKQILRELRILRLCRSPRVVTFHGAFLHDGDISIMMEYMDLGTLERIYRKIGVLPEQIIGLVTLQILEGLIYLYDNHKIVHRDIKPSNILVNSVGLVKIADFGVSKELANGTLAATFTGTQGYLAPERVREGTSCTPSSDVWSLGLTVMELALGGFPIPAEALPSIFDLLQYIEQEPSPTLPAGKFSPEFCEFTSLCLIKDARQRPHPKQLMDTAFLRQAAAADQGLLEQWTKSLMPLLQQ</sequence>
<dbReference type="Pfam" id="PF00069">
    <property type="entry name" value="Pkinase"/>
    <property type="match status" value="1"/>
</dbReference>
<name>A0ABQ8F5Z0_9FUNG</name>
<dbReference type="PROSITE" id="PS00108">
    <property type="entry name" value="PROTEIN_KINASE_ST"/>
    <property type="match status" value="1"/>
</dbReference>
<keyword evidence="2 10" id="KW-0547">Nucleotide-binding</keyword>
<comment type="caution">
    <text evidence="14">The sequence shown here is derived from an EMBL/GenBank/DDBJ whole genome shotgun (WGS) entry which is preliminary data.</text>
</comment>
<feature type="compositionally biased region" description="Basic and acidic residues" evidence="12">
    <location>
        <begin position="51"/>
        <end position="61"/>
    </location>
</feature>
<evidence type="ECO:0000313" key="14">
    <source>
        <dbReference type="EMBL" id="KAH6592200.1"/>
    </source>
</evidence>
<keyword evidence="1" id="KW-0808">Transferase</keyword>
<dbReference type="Gene3D" id="1.10.510.10">
    <property type="entry name" value="Transferase(Phosphotransferase) domain 1"/>
    <property type="match status" value="1"/>
</dbReference>
<dbReference type="SUPFAM" id="SSF56112">
    <property type="entry name" value="Protein kinase-like (PK-like)"/>
    <property type="match status" value="1"/>
</dbReference>
<dbReference type="InterPro" id="IPR011009">
    <property type="entry name" value="Kinase-like_dom_sf"/>
</dbReference>
<dbReference type="PROSITE" id="PS50011">
    <property type="entry name" value="PROTEIN_KINASE_DOM"/>
    <property type="match status" value="1"/>
</dbReference>
<organism evidence="14 15">
    <name type="scientific">Batrachochytrium salamandrivorans</name>
    <dbReference type="NCBI Taxonomy" id="1357716"/>
    <lineage>
        <taxon>Eukaryota</taxon>
        <taxon>Fungi</taxon>
        <taxon>Fungi incertae sedis</taxon>
        <taxon>Chytridiomycota</taxon>
        <taxon>Chytridiomycota incertae sedis</taxon>
        <taxon>Chytridiomycetes</taxon>
        <taxon>Rhizophydiales</taxon>
        <taxon>Rhizophydiales incertae sedis</taxon>
        <taxon>Batrachochytrium</taxon>
    </lineage>
</organism>
<dbReference type="InterPro" id="IPR000719">
    <property type="entry name" value="Prot_kinase_dom"/>
</dbReference>
<evidence type="ECO:0000313" key="15">
    <source>
        <dbReference type="Proteomes" id="UP001648503"/>
    </source>
</evidence>
<keyword evidence="11" id="KW-0723">Serine/threonine-protein kinase</keyword>
<evidence type="ECO:0000256" key="4">
    <source>
        <dbReference type="ARBA" id="ARBA00022840"/>
    </source>
</evidence>
<evidence type="ECO:0000256" key="5">
    <source>
        <dbReference type="ARBA" id="ARBA00038035"/>
    </source>
</evidence>
<keyword evidence="15" id="KW-1185">Reference proteome</keyword>
<evidence type="ECO:0000256" key="1">
    <source>
        <dbReference type="ARBA" id="ARBA00022679"/>
    </source>
</evidence>
<evidence type="ECO:0000256" key="2">
    <source>
        <dbReference type="ARBA" id="ARBA00022741"/>
    </source>
</evidence>
<dbReference type="Gene3D" id="3.30.200.20">
    <property type="entry name" value="Phosphorylase Kinase, domain 1"/>
    <property type="match status" value="1"/>
</dbReference>